<evidence type="ECO:0000256" key="2">
    <source>
        <dbReference type="ARBA" id="ARBA00022676"/>
    </source>
</evidence>
<dbReference type="RefSeq" id="XP_009657505.1">
    <property type="nucleotide sequence ID" value="XM_009659210.1"/>
</dbReference>
<comment type="subcellular location">
    <subcellularLocation>
        <location evidence="1">Membrane</location>
        <topology evidence="1">Multi-pass membrane protein</topology>
    </subcellularLocation>
</comment>
<dbReference type="PANTHER" id="PTHR43867:SF2">
    <property type="entry name" value="CELLULOSE SYNTHASE CATALYTIC SUBUNIT A [UDP-FORMING]"/>
    <property type="match status" value="1"/>
</dbReference>
<evidence type="ECO:0000256" key="4">
    <source>
        <dbReference type="ARBA" id="ARBA00022692"/>
    </source>
</evidence>
<keyword evidence="2" id="KW-0328">Glycosyltransferase</keyword>
<dbReference type="InParanoid" id="G2X8Q5"/>
<evidence type="ECO:0000313" key="10">
    <source>
        <dbReference type="Proteomes" id="UP000001611"/>
    </source>
</evidence>
<keyword evidence="4 7" id="KW-0812">Transmembrane</keyword>
<keyword evidence="3" id="KW-0808">Transferase</keyword>
<dbReference type="Gene3D" id="3.90.550.10">
    <property type="entry name" value="Spore Coat Polysaccharide Biosynthesis Protein SpsA, Chain A"/>
    <property type="match status" value="1"/>
</dbReference>
<dbReference type="CDD" id="cd06421">
    <property type="entry name" value="CESA_CelA_like"/>
    <property type="match status" value="1"/>
</dbReference>
<reference evidence="10" key="2">
    <citation type="journal article" date="2011" name="PLoS Pathog.">
        <title>Comparative genomics yields insights into niche adaptation of plant vascular wilt pathogens.</title>
        <authorList>
            <person name="Klosterman S.J."/>
            <person name="Subbarao K.V."/>
            <person name="Kang S."/>
            <person name="Veronese P."/>
            <person name="Gold S.E."/>
            <person name="Thomma B.P.H.J."/>
            <person name="Chen Z."/>
            <person name="Henrissat B."/>
            <person name="Lee Y.-H."/>
            <person name="Park J."/>
            <person name="Garcia-Pedrajas M.D."/>
            <person name="Barbara D.J."/>
            <person name="Anchieta A."/>
            <person name="de Jonge R."/>
            <person name="Santhanam P."/>
            <person name="Maruthachalam K."/>
            <person name="Atallah Z."/>
            <person name="Amyotte S.G."/>
            <person name="Paz Z."/>
            <person name="Inderbitzin P."/>
            <person name="Hayes R.J."/>
            <person name="Heiman D.I."/>
            <person name="Young S."/>
            <person name="Zeng Q."/>
            <person name="Engels R."/>
            <person name="Galagan J."/>
            <person name="Cuomo C.A."/>
            <person name="Dobinson K.F."/>
            <person name="Ma L.-J."/>
        </authorList>
    </citation>
    <scope>NUCLEOTIDE SEQUENCE [LARGE SCALE GENOMIC DNA]</scope>
    <source>
        <strain evidence="10">VdLs.17 / ATCC MYA-4575 / FGSC 10137</strain>
    </source>
</reference>
<keyword evidence="6 7" id="KW-0472">Membrane</keyword>
<dbReference type="HOGENOM" id="CLU_016061_0_1_1"/>
<feature type="transmembrane region" description="Helical" evidence="7">
    <location>
        <begin position="314"/>
        <end position="342"/>
    </location>
</feature>
<dbReference type="OMA" id="CCNEDID"/>
<evidence type="ECO:0000313" key="9">
    <source>
        <dbReference type="EMBL" id="EGY15342.1"/>
    </source>
</evidence>
<organism evidence="9 10">
    <name type="scientific">Verticillium dahliae (strain VdLs.17 / ATCC MYA-4575 / FGSC 10137)</name>
    <name type="common">Verticillium wilt</name>
    <dbReference type="NCBI Taxonomy" id="498257"/>
    <lineage>
        <taxon>Eukaryota</taxon>
        <taxon>Fungi</taxon>
        <taxon>Dikarya</taxon>
        <taxon>Ascomycota</taxon>
        <taxon>Pezizomycotina</taxon>
        <taxon>Sordariomycetes</taxon>
        <taxon>Hypocreomycetidae</taxon>
        <taxon>Glomerellales</taxon>
        <taxon>Plectosphaerellaceae</taxon>
        <taxon>Verticillium</taxon>
    </lineage>
</organism>
<feature type="transmembrane region" description="Helical" evidence="7">
    <location>
        <begin position="362"/>
        <end position="384"/>
    </location>
</feature>
<evidence type="ECO:0000256" key="7">
    <source>
        <dbReference type="SAM" id="Phobius"/>
    </source>
</evidence>
<dbReference type="EMBL" id="DS572707">
    <property type="protein sequence ID" value="EGY15342.1"/>
    <property type="molecule type" value="Genomic_DNA"/>
</dbReference>
<dbReference type="InterPro" id="IPR001173">
    <property type="entry name" value="Glyco_trans_2-like"/>
</dbReference>
<dbReference type="KEGG" id="vda:VDAG_06196"/>
<gene>
    <name evidence="9" type="ORF">VDAG_06196</name>
</gene>
<evidence type="ECO:0000256" key="3">
    <source>
        <dbReference type="ARBA" id="ARBA00022679"/>
    </source>
</evidence>
<dbReference type="GO" id="GO:0016020">
    <property type="term" value="C:membrane"/>
    <property type="evidence" value="ECO:0007669"/>
    <property type="project" value="UniProtKB-SubCell"/>
</dbReference>
<dbReference type="InterPro" id="IPR029044">
    <property type="entry name" value="Nucleotide-diphossugar_trans"/>
</dbReference>
<keyword evidence="10" id="KW-1185">Reference proteome</keyword>
<proteinExistence type="predicted"/>
<dbReference type="AlphaFoldDB" id="G2X8Q5"/>
<dbReference type="InterPro" id="IPR050321">
    <property type="entry name" value="Glycosyltr_2/OpgH_subfam"/>
</dbReference>
<evidence type="ECO:0000256" key="1">
    <source>
        <dbReference type="ARBA" id="ARBA00004141"/>
    </source>
</evidence>
<accession>G2X8Q5</accession>
<dbReference type="STRING" id="498257.G2X8Q5"/>
<dbReference type="PANTHER" id="PTHR43867">
    <property type="entry name" value="CELLULOSE SYNTHASE CATALYTIC SUBUNIT A [UDP-FORMING]"/>
    <property type="match status" value="1"/>
</dbReference>
<feature type="domain" description="Glycosyltransferase 2-like" evidence="8">
    <location>
        <begin position="49"/>
        <end position="212"/>
    </location>
</feature>
<evidence type="ECO:0000259" key="8">
    <source>
        <dbReference type="Pfam" id="PF13632"/>
    </source>
</evidence>
<reference evidence="9 10" key="1">
    <citation type="submission" date="2008-03" db="EMBL/GenBank/DDBJ databases">
        <title>The Genome Sequence of Verticillium dahliae VdLs.17.</title>
        <authorList>
            <consortium name="The Broad Institute Genome Sequencing Platform"/>
            <person name="Ma L.-J.J."/>
            <person name="Klosterman S.J."/>
            <person name="Subbarao K."/>
            <person name="Dobinson K."/>
            <person name="Veronese P."/>
            <person name="Kang S."/>
            <person name="Gold S.E."/>
            <person name="Young S."/>
            <person name="Jaffe D."/>
            <person name="Gnerre S."/>
            <person name="Berlin A."/>
            <person name="Heiman D."/>
            <person name="Hepburn T."/>
            <person name="Sykes S."/>
            <person name="Alvarado L."/>
            <person name="Kodira C.D."/>
            <person name="Lander E."/>
            <person name="Galagan J."/>
            <person name="Nusbaum C."/>
            <person name="Birren B."/>
        </authorList>
    </citation>
    <scope>NUCLEOTIDE SEQUENCE [LARGE SCALE GENOMIC DNA]</scope>
    <source>
        <strain evidence="10">VdLs.17 / ATCC MYA-4575 / FGSC 10137</strain>
    </source>
</reference>
<dbReference type="SUPFAM" id="SSF53448">
    <property type="entry name" value="Nucleotide-diphospho-sugar transferases"/>
    <property type="match status" value="1"/>
</dbReference>
<keyword evidence="5 7" id="KW-1133">Transmembrane helix</keyword>
<name>G2X8Q5_VERDV</name>
<dbReference type="GeneID" id="20707659"/>
<protein>
    <submittedName>
        <fullName evidence="9">Cellulose synthase catalytic subunit</fullName>
    </submittedName>
</protein>
<sequence>MSQTYPNLVYIARPKIPGKPHHFKAGNLNYGLDAVHQLPGGAGQFMAALDADMIPERDWLRAVLPHLLVDDKMALACPPQLFYNTPDSDPLAQSLDFFVHVIEPIKDALGVAWCTGSGYVVRREALDQIGNFPLGSLAEDVATSTLMLGKGWKTAYIHEPLQFGTVPEDFGGHLKQRTRWAIGTVDTSFKLNFCLWGDKVREMSFAQRFSGFLRSSPLPRITSSAGSFARASRATISNRFCEFALFIPAGYHTGQRGSRYQLWMAPYIAPLHRPLLYPADLARGQGQAFKPTGSLGSALNERDAHSRKNMMRRLWAILVNYMGLFHLGFVYLTLVGVVLTSYRCFYLDTTVTDVLRCLVTHAFWPPLTFLFICSSLWTPVAYAIDPPTMPEREALLDRDPKTGVAHPTRQSKKIAFGGQAAWFELEYTFTTAYTALIFAASFFLF</sequence>
<dbReference type="Proteomes" id="UP000001611">
    <property type="component" value="Unassembled WGS sequence"/>
</dbReference>
<evidence type="ECO:0000256" key="5">
    <source>
        <dbReference type="ARBA" id="ARBA00022989"/>
    </source>
</evidence>
<dbReference type="GO" id="GO:0016757">
    <property type="term" value="F:glycosyltransferase activity"/>
    <property type="evidence" value="ECO:0007669"/>
    <property type="project" value="UniProtKB-KW"/>
</dbReference>
<dbReference type="Pfam" id="PF13632">
    <property type="entry name" value="Glyco_trans_2_3"/>
    <property type="match status" value="1"/>
</dbReference>
<dbReference type="eggNOG" id="ENOG502QVIM">
    <property type="taxonomic scope" value="Eukaryota"/>
</dbReference>
<evidence type="ECO:0000256" key="6">
    <source>
        <dbReference type="ARBA" id="ARBA00023136"/>
    </source>
</evidence>
<dbReference type="OrthoDB" id="72851at2759"/>